<organism evidence="2 3">
    <name type="scientific">Bacillus taeanensis</name>
    <dbReference type="NCBI Taxonomy" id="273032"/>
    <lineage>
        <taxon>Bacteria</taxon>
        <taxon>Bacillati</taxon>
        <taxon>Bacillota</taxon>
        <taxon>Bacilli</taxon>
        <taxon>Bacillales</taxon>
        <taxon>Bacillaceae</taxon>
        <taxon>Bacillus</taxon>
    </lineage>
</organism>
<feature type="transmembrane region" description="Helical" evidence="1">
    <location>
        <begin position="21"/>
        <end position="43"/>
    </location>
</feature>
<feature type="transmembrane region" description="Helical" evidence="1">
    <location>
        <begin position="55"/>
        <end position="75"/>
    </location>
</feature>
<dbReference type="InterPro" id="IPR010288">
    <property type="entry name" value="EcsB_ABC"/>
</dbReference>
<evidence type="ECO:0000313" key="3">
    <source>
        <dbReference type="Proteomes" id="UP000253314"/>
    </source>
</evidence>
<feature type="transmembrane region" description="Helical" evidence="1">
    <location>
        <begin position="377"/>
        <end position="398"/>
    </location>
</feature>
<dbReference type="Proteomes" id="UP000253314">
    <property type="component" value="Unassembled WGS sequence"/>
</dbReference>
<gene>
    <name evidence="2" type="ORF">DS031_11805</name>
</gene>
<dbReference type="RefSeq" id="WP_113806288.1">
    <property type="nucleotide sequence ID" value="NZ_QOCW01000011.1"/>
</dbReference>
<feature type="transmembrane region" description="Helical" evidence="1">
    <location>
        <begin position="132"/>
        <end position="155"/>
    </location>
</feature>
<feature type="transmembrane region" description="Helical" evidence="1">
    <location>
        <begin position="96"/>
        <end position="120"/>
    </location>
</feature>
<dbReference type="GO" id="GO:0016020">
    <property type="term" value="C:membrane"/>
    <property type="evidence" value="ECO:0007669"/>
    <property type="project" value="InterPro"/>
</dbReference>
<feature type="transmembrane region" description="Helical" evidence="1">
    <location>
        <begin position="309"/>
        <end position="327"/>
    </location>
</feature>
<keyword evidence="1" id="KW-0472">Membrane</keyword>
<dbReference type="AlphaFoldDB" id="A0A366XUH8"/>
<proteinExistence type="predicted"/>
<feature type="transmembrane region" description="Helical" evidence="1">
    <location>
        <begin position="284"/>
        <end position="303"/>
    </location>
</feature>
<sequence>MESLQLWHSRRRACWNENLRYMRLIGNSGFMMSLLFAIIFGSYYYSLLVKMIPDFFPVLPLLAVIMTFIVVKSPIRTFLKEADLVFLLPMEVKMKWYFAYSLVYTFTLQSFTVLIVFLVLGPLYGIRMDESSYSYLVLAVFFLLLKAWNLVLHWYELRLAMKRTRMLYSSLRISAAFVFIYLLLTGASLLYLLIVAAIMAGWFIYSYKTILLKYSLKWETLISMDQALVMRFYRIANSFTDVPKLKQKIKPRKWLNMFVNRISLKKQSTYFYLYSKAFIRSGDYFGIYSRLVIIGVFVLSILPTGYGRLIGAFILLYMTALQLYTLWNHFSGQEMFMLYPIEQTVKTQSFQKLLLLLLIIQTITYFLAALVSGSGIFHAMMILLILFATSYIFTYYTLAKKIASSSF</sequence>
<feature type="transmembrane region" description="Helical" evidence="1">
    <location>
        <begin position="167"/>
        <end position="184"/>
    </location>
</feature>
<feature type="transmembrane region" description="Helical" evidence="1">
    <location>
        <begin position="190"/>
        <end position="207"/>
    </location>
</feature>
<keyword evidence="1" id="KW-0812">Transmembrane</keyword>
<comment type="caution">
    <text evidence="2">The sequence shown here is derived from an EMBL/GenBank/DDBJ whole genome shotgun (WGS) entry which is preliminary data.</text>
</comment>
<evidence type="ECO:0000313" key="2">
    <source>
        <dbReference type="EMBL" id="RBW69316.1"/>
    </source>
</evidence>
<keyword evidence="3" id="KW-1185">Reference proteome</keyword>
<name>A0A366XUH8_9BACI</name>
<dbReference type="EMBL" id="QOCW01000011">
    <property type="protein sequence ID" value="RBW69316.1"/>
    <property type="molecule type" value="Genomic_DNA"/>
</dbReference>
<feature type="transmembrane region" description="Helical" evidence="1">
    <location>
        <begin position="353"/>
        <end position="371"/>
    </location>
</feature>
<dbReference type="OrthoDB" id="2447941at2"/>
<protein>
    <submittedName>
        <fullName evidence="2">ABC transporter permease</fullName>
    </submittedName>
</protein>
<dbReference type="Pfam" id="PF05975">
    <property type="entry name" value="EcsB"/>
    <property type="match status" value="1"/>
</dbReference>
<keyword evidence="1" id="KW-1133">Transmembrane helix</keyword>
<reference evidence="2 3" key="1">
    <citation type="submission" date="2018-07" db="EMBL/GenBank/DDBJ databases">
        <title>Lottiidibacillus patelloidae gen. nov., sp. nov., isolated from the intestinal tract of a marine limpet and the reclassification of B. taeanensis BH030017T, B. algicola KMM 3737T and B. hwajinpoensis SW-72T as genus Lottiidibacillus.</title>
        <authorList>
            <person name="Liu R."/>
            <person name="Huang Z."/>
        </authorList>
    </citation>
    <scope>NUCLEOTIDE SEQUENCE [LARGE SCALE GENOMIC DNA]</scope>
    <source>
        <strain evidence="2 3">BH030017</strain>
    </source>
</reference>
<dbReference type="PIRSF" id="PIRSF037259">
    <property type="entry name" value="EcsB_ABC"/>
    <property type="match status" value="1"/>
</dbReference>
<evidence type="ECO:0000256" key="1">
    <source>
        <dbReference type="SAM" id="Phobius"/>
    </source>
</evidence>
<accession>A0A366XUH8</accession>